<keyword evidence="2" id="KW-1185">Reference proteome</keyword>
<proteinExistence type="predicted"/>
<dbReference type="OrthoDB" id="4940137at2759"/>
<dbReference type="AlphaFoldDB" id="A0A6A6NSZ4"/>
<organism evidence="1 2">
    <name type="scientific">Lineolata rhizophorae</name>
    <dbReference type="NCBI Taxonomy" id="578093"/>
    <lineage>
        <taxon>Eukaryota</taxon>
        <taxon>Fungi</taxon>
        <taxon>Dikarya</taxon>
        <taxon>Ascomycota</taxon>
        <taxon>Pezizomycotina</taxon>
        <taxon>Dothideomycetes</taxon>
        <taxon>Dothideomycetes incertae sedis</taxon>
        <taxon>Lineolatales</taxon>
        <taxon>Lineolataceae</taxon>
        <taxon>Lineolata</taxon>
    </lineage>
</organism>
<accession>A0A6A6NSZ4</accession>
<dbReference type="EMBL" id="MU001690">
    <property type="protein sequence ID" value="KAF2454627.1"/>
    <property type="molecule type" value="Genomic_DNA"/>
</dbReference>
<protein>
    <submittedName>
        <fullName evidence="1">Uncharacterized protein</fullName>
    </submittedName>
</protein>
<sequence length="138" mass="15962">MPAVRIPRKKEFWYKPVFRKSPESVEVPEKLGQLLAASTFDNNSENIGKAGGFPDRFQSYNYRRRNLEILNNILKHLGLQYDENGPMGVSDEVMRIIGSDSTIHQLERKWSDLEATLQARYRKFTKASGVDGKMREQK</sequence>
<dbReference type="Proteomes" id="UP000799766">
    <property type="component" value="Unassembled WGS sequence"/>
</dbReference>
<name>A0A6A6NSZ4_9PEZI</name>
<evidence type="ECO:0000313" key="2">
    <source>
        <dbReference type="Proteomes" id="UP000799766"/>
    </source>
</evidence>
<gene>
    <name evidence="1" type="ORF">BDY21DRAFT_373894</name>
</gene>
<reference evidence="1" key="1">
    <citation type="journal article" date="2020" name="Stud. Mycol.">
        <title>101 Dothideomycetes genomes: a test case for predicting lifestyles and emergence of pathogens.</title>
        <authorList>
            <person name="Haridas S."/>
            <person name="Albert R."/>
            <person name="Binder M."/>
            <person name="Bloem J."/>
            <person name="Labutti K."/>
            <person name="Salamov A."/>
            <person name="Andreopoulos B."/>
            <person name="Baker S."/>
            <person name="Barry K."/>
            <person name="Bills G."/>
            <person name="Bluhm B."/>
            <person name="Cannon C."/>
            <person name="Castanera R."/>
            <person name="Culley D."/>
            <person name="Daum C."/>
            <person name="Ezra D."/>
            <person name="Gonzalez J."/>
            <person name="Henrissat B."/>
            <person name="Kuo A."/>
            <person name="Liang C."/>
            <person name="Lipzen A."/>
            <person name="Lutzoni F."/>
            <person name="Magnuson J."/>
            <person name="Mondo S."/>
            <person name="Nolan M."/>
            <person name="Ohm R."/>
            <person name="Pangilinan J."/>
            <person name="Park H.-J."/>
            <person name="Ramirez L."/>
            <person name="Alfaro M."/>
            <person name="Sun H."/>
            <person name="Tritt A."/>
            <person name="Yoshinaga Y."/>
            <person name="Zwiers L.-H."/>
            <person name="Turgeon B."/>
            <person name="Goodwin S."/>
            <person name="Spatafora J."/>
            <person name="Crous P."/>
            <person name="Grigoriev I."/>
        </authorList>
    </citation>
    <scope>NUCLEOTIDE SEQUENCE</scope>
    <source>
        <strain evidence="1">ATCC 16933</strain>
    </source>
</reference>
<evidence type="ECO:0000313" key="1">
    <source>
        <dbReference type="EMBL" id="KAF2454627.1"/>
    </source>
</evidence>